<evidence type="ECO:0000256" key="3">
    <source>
        <dbReference type="ARBA" id="ARBA00023295"/>
    </source>
</evidence>
<dbReference type="InterPro" id="IPR000743">
    <property type="entry name" value="Glyco_hydro_28"/>
</dbReference>
<organism evidence="6 7">
    <name type="scientific">Dysgonomonas alginatilytica</name>
    <dbReference type="NCBI Taxonomy" id="1605892"/>
    <lineage>
        <taxon>Bacteria</taxon>
        <taxon>Pseudomonadati</taxon>
        <taxon>Bacteroidota</taxon>
        <taxon>Bacteroidia</taxon>
        <taxon>Bacteroidales</taxon>
        <taxon>Dysgonomonadaceae</taxon>
        <taxon>Dysgonomonas</taxon>
    </lineage>
</organism>
<evidence type="ECO:0000259" key="5">
    <source>
        <dbReference type="Pfam" id="PF12708"/>
    </source>
</evidence>
<dbReference type="Gene3D" id="2.160.20.10">
    <property type="entry name" value="Single-stranded right-handed beta-helix, Pectin lyase-like"/>
    <property type="match status" value="1"/>
</dbReference>
<keyword evidence="3 4" id="KW-0326">Glycosidase</keyword>
<name>A0A2V3PS30_9BACT</name>
<evidence type="ECO:0000313" key="7">
    <source>
        <dbReference type="Proteomes" id="UP000247973"/>
    </source>
</evidence>
<comment type="similarity">
    <text evidence="1 4">Belongs to the glycosyl hydrolase 28 family.</text>
</comment>
<dbReference type="PANTHER" id="PTHR31339">
    <property type="entry name" value="PECTIN LYASE-RELATED"/>
    <property type="match status" value="1"/>
</dbReference>
<reference evidence="6 7" key="1">
    <citation type="submission" date="2018-03" db="EMBL/GenBank/DDBJ databases">
        <title>Genomic Encyclopedia of Archaeal and Bacterial Type Strains, Phase II (KMG-II): from individual species to whole genera.</title>
        <authorList>
            <person name="Goeker M."/>
        </authorList>
    </citation>
    <scope>NUCLEOTIDE SEQUENCE [LARGE SCALE GENOMIC DNA]</scope>
    <source>
        <strain evidence="6 7">DSM 100214</strain>
    </source>
</reference>
<dbReference type="SUPFAM" id="SSF51126">
    <property type="entry name" value="Pectin lyase-like"/>
    <property type="match status" value="1"/>
</dbReference>
<dbReference type="Pfam" id="PF12708">
    <property type="entry name" value="Pect-lyase_RHGA_epim"/>
    <property type="match status" value="1"/>
</dbReference>
<dbReference type="PANTHER" id="PTHR31339:SF9">
    <property type="entry name" value="PLASMIN AND FIBRONECTIN-BINDING PROTEIN A"/>
    <property type="match status" value="1"/>
</dbReference>
<dbReference type="OrthoDB" id="9795222at2"/>
<proteinExistence type="inferred from homology"/>
<dbReference type="SMART" id="SM00710">
    <property type="entry name" value="PbH1"/>
    <property type="match status" value="5"/>
</dbReference>
<evidence type="ECO:0000256" key="4">
    <source>
        <dbReference type="RuleBase" id="RU361169"/>
    </source>
</evidence>
<dbReference type="EMBL" id="QICL01000006">
    <property type="protein sequence ID" value="PXV65894.1"/>
    <property type="molecule type" value="Genomic_DNA"/>
</dbReference>
<evidence type="ECO:0000256" key="2">
    <source>
        <dbReference type="ARBA" id="ARBA00022801"/>
    </source>
</evidence>
<evidence type="ECO:0000256" key="1">
    <source>
        <dbReference type="ARBA" id="ARBA00008834"/>
    </source>
</evidence>
<accession>A0A2V3PS30</accession>
<evidence type="ECO:0000313" key="6">
    <source>
        <dbReference type="EMBL" id="PXV65894.1"/>
    </source>
</evidence>
<dbReference type="Pfam" id="PF00295">
    <property type="entry name" value="Glyco_hydro_28"/>
    <property type="match status" value="1"/>
</dbReference>
<comment type="caution">
    <text evidence="6">The sequence shown here is derived from an EMBL/GenBank/DDBJ whole genome shotgun (WGS) entry which is preliminary data.</text>
</comment>
<dbReference type="Proteomes" id="UP000247973">
    <property type="component" value="Unassembled WGS sequence"/>
</dbReference>
<dbReference type="AlphaFoldDB" id="A0A2V3PS30"/>
<dbReference type="InterPro" id="IPR051801">
    <property type="entry name" value="GH28_Enzymes"/>
</dbReference>
<dbReference type="InterPro" id="IPR011050">
    <property type="entry name" value="Pectin_lyase_fold/virulence"/>
</dbReference>
<dbReference type="InterPro" id="IPR024535">
    <property type="entry name" value="RHGA/B-epi-like_pectate_lyase"/>
</dbReference>
<gene>
    <name evidence="6" type="ORF">CLV62_10667</name>
</gene>
<keyword evidence="2 4" id="KW-0378">Hydrolase</keyword>
<dbReference type="InterPro" id="IPR012334">
    <property type="entry name" value="Pectin_lyas_fold"/>
</dbReference>
<sequence length="494" mass="54350">MKKNIFILTVLFYFVGSLFASTYNVKEYGAKGDGRQIDSPAINKAIEAAAANGGGTVFFPAGTYAGYSIRLQSNIHLYLDAGAVILAAYPEKDSGYDLAEENEHNKFQDFGHSHWKNSLIWGIGLENISISGQGLINGQGLTREESRLSGVGNKAVSLKLCKNITIKDVSMLNCGHFALLATGVDNLTISNVKVDTNRDGFDIDCCRNVRISDCSVNSPWDDAIVLKSSYALGFFRDTENVTITNCFVSGFDKGSMLDASFQRDEPQAPDQGYVTGRIKFGTESSGGFKNITISNCIFERCRGLALESVDGGSLEDITITNITMRDIVNAPFFLRLGSRLRSPKGTLVGNISRVIISNVNVYNADSRYASIISGVPDHQINDVLLSNIRILYKGGGTKEDAQLLPPENEALYPEPWMFGTIPASGFFIRHAKNIELNNVQVDFMKEDYRPSLWVKDAENIRLINYRAKVAKGVEPYVLHKVEGFKAELSEVSEF</sequence>
<keyword evidence="7" id="KW-1185">Reference proteome</keyword>
<feature type="domain" description="Rhamnogalacturonase A/B/Epimerase-like pectate lyase" evidence="5">
    <location>
        <begin position="24"/>
        <end position="81"/>
    </location>
</feature>
<protein>
    <submittedName>
        <fullName evidence="6">Polygalacturonase</fullName>
    </submittedName>
</protein>
<dbReference type="InterPro" id="IPR006626">
    <property type="entry name" value="PbH1"/>
</dbReference>
<dbReference type="RefSeq" id="WP_110310083.1">
    <property type="nucleotide sequence ID" value="NZ_QICL01000006.1"/>
</dbReference>
<dbReference type="GO" id="GO:0005975">
    <property type="term" value="P:carbohydrate metabolic process"/>
    <property type="evidence" value="ECO:0007669"/>
    <property type="project" value="InterPro"/>
</dbReference>
<dbReference type="GO" id="GO:0004650">
    <property type="term" value="F:polygalacturonase activity"/>
    <property type="evidence" value="ECO:0007669"/>
    <property type="project" value="InterPro"/>
</dbReference>